<dbReference type="AlphaFoldDB" id="A0AA39JEH1"/>
<dbReference type="GO" id="GO:0004553">
    <property type="term" value="F:hydrolase activity, hydrolyzing O-glycosyl compounds"/>
    <property type="evidence" value="ECO:0007669"/>
    <property type="project" value="InterPro"/>
</dbReference>
<dbReference type="InterPro" id="IPR017853">
    <property type="entry name" value="GH"/>
</dbReference>
<dbReference type="GO" id="GO:0030246">
    <property type="term" value="F:carbohydrate binding"/>
    <property type="evidence" value="ECO:0007669"/>
    <property type="project" value="InterPro"/>
</dbReference>
<evidence type="ECO:0000259" key="5">
    <source>
        <dbReference type="Pfam" id="PF01055"/>
    </source>
</evidence>
<dbReference type="GO" id="GO:0005975">
    <property type="term" value="P:carbohydrate metabolic process"/>
    <property type="evidence" value="ECO:0007669"/>
    <property type="project" value="InterPro"/>
</dbReference>
<dbReference type="InterPro" id="IPR000322">
    <property type="entry name" value="Glyco_hydro_31_TIM"/>
</dbReference>
<dbReference type="CDD" id="cd06593">
    <property type="entry name" value="GH31_xylosidase_YicI"/>
    <property type="match status" value="1"/>
</dbReference>
<sequence>MECSSPIPDTLFLEAYHWKAQQPTLTGPDYEVFPDINIDKLSADRQDGLQTSKTDAELKIVTKTLSAAFNTLPGTFNLDIKSHDVKNPTSITSSSNYLLTQLGWRSVGYVKHDTNFDHPNLNLSDPDKGKKWMTMQFQLSVGEKIYWSRRTIWIVHQEWSDMWNEDGGTSSELTYKNVPFYISSRGYGIFVACPGAVSFEVQSERTTRVNISVPFEKLSAYIIHGPTPAAIIERYTMITGRPALPPAWTFNLWLSTSFTTNYDEETVTKFLKGMEDRFHWCDYEFDADLFPDAKGQLARLREKGYKICVWINPYIAQESKIFDEGVKKGYFIKKQDGACGSMITGYQAGMAWVDFTNPEACKWYQSMLTTLMDMGVDCFKTDFGERIPTGNTVYFDGSNPEKMHNYYAFLYNKVTFDVIEKYKGKRQAVVFARSATAGGQRFPVHWGGDPMSTFEAMAETLRGGMSLGLCGFGYWAHDIGGFEGKPDPALYKRWFAFGSLSSHSRLHGSGSFRVPWLLDESGEADVVLKKFTGIPMMRPLFVEFPEDPTAWNIDTQYMLGPNLMVAPVFNAEGTVQFYVPEGNWYGIIDRKIRTGPKYFTETHDFMSLPLLLKPGGAVVMGNPNRSHGRKLAVYDYTSDFTVLVNPPSKERMEIEVELPNSEGDIVALLKVEGSSRTGVTVSVIGGTVRGPWRVRIISELGMELDAAVTQDTMVTVHVPV</sequence>
<evidence type="ECO:0000259" key="7">
    <source>
        <dbReference type="Pfam" id="PF21365"/>
    </source>
</evidence>
<dbReference type="Pfam" id="PF01055">
    <property type="entry name" value="Glyco_hydro_31_2nd"/>
    <property type="match status" value="1"/>
</dbReference>
<organism evidence="8 9">
    <name type="scientific">Armillaria borealis</name>
    <dbReference type="NCBI Taxonomy" id="47425"/>
    <lineage>
        <taxon>Eukaryota</taxon>
        <taxon>Fungi</taxon>
        <taxon>Dikarya</taxon>
        <taxon>Basidiomycota</taxon>
        <taxon>Agaricomycotina</taxon>
        <taxon>Agaricomycetes</taxon>
        <taxon>Agaricomycetidae</taxon>
        <taxon>Agaricales</taxon>
        <taxon>Marasmiineae</taxon>
        <taxon>Physalacriaceae</taxon>
        <taxon>Armillaria</taxon>
    </lineage>
</organism>
<dbReference type="Gene3D" id="2.60.40.1180">
    <property type="entry name" value="Golgi alpha-mannosidase II"/>
    <property type="match status" value="1"/>
</dbReference>
<evidence type="ECO:0000313" key="8">
    <source>
        <dbReference type="EMBL" id="KAK0441128.1"/>
    </source>
</evidence>
<evidence type="ECO:0000256" key="4">
    <source>
        <dbReference type="RuleBase" id="RU361185"/>
    </source>
</evidence>
<dbReference type="InterPro" id="IPR025887">
    <property type="entry name" value="Glyco_hydro_31_N_dom"/>
</dbReference>
<proteinExistence type="inferred from homology"/>
<dbReference type="Pfam" id="PF21365">
    <property type="entry name" value="Glyco_hydro_31_3rd"/>
    <property type="match status" value="1"/>
</dbReference>
<gene>
    <name evidence="8" type="ORF">EV421DRAFT_1905051</name>
</gene>
<reference evidence="8" key="1">
    <citation type="submission" date="2023-06" db="EMBL/GenBank/DDBJ databases">
        <authorList>
            <consortium name="Lawrence Berkeley National Laboratory"/>
            <person name="Ahrendt S."/>
            <person name="Sahu N."/>
            <person name="Indic B."/>
            <person name="Wong-Bajracharya J."/>
            <person name="Merenyi Z."/>
            <person name="Ke H.-M."/>
            <person name="Monk M."/>
            <person name="Kocsube S."/>
            <person name="Drula E."/>
            <person name="Lipzen A."/>
            <person name="Balint B."/>
            <person name="Henrissat B."/>
            <person name="Andreopoulos B."/>
            <person name="Martin F.M."/>
            <person name="Harder C.B."/>
            <person name="Rigling D."/>
            <person name="Ford K.L."/>
            <person name="Foster G.D."/>
            <person name="Pangilinan J."/>
            <person name="Papanicolaou A."/>
            <person name="Barry K."/>
            <person name="LaButti K."/>
            <person name="Viragh M."/>
            <person name="Koriabine M."/>
            <person name="Yan M."/>
            <person name="Riley R."/>
            <person name="Champramary S."/>
            <person name="Plett K.L."/>
            <person name="Tsai I.J."/>
            <person name="Slot J."/>
            <person name="Sipos G."/>
            <person name="Plett J."/>
            <person name="Nagy L.G."/>
            <person name="Grigoriev I.V."/>
        </authorList>
    </citation>
    <scope>NUCLEOTIDE SEQUENCE</scope>
    <source>
        <strain evidence="8">FPL87.14</strain>
    </source>
</reference>
<evidence type="ECO:0000256" key="3">
    <source>
        <dbReference type="ARBA" id="ARBA00023295"/>
    </source>
</evidence>
<dbReference type="InterPro" id="IPR048395">
    <property type="entry name" value="Glyco_hydro_31_C"/>
</dbReference>
<keyword evidence="9" id="KW-1185">Reference proteome</keyword>
<evidence type="ECO:0000256" key="2">
    <source>
        <dbReference type="ARBA" id="ARBA00022801"/>
    </source>
</evidence>
<dbReference type="Proteomes" id="UP001175226">
    <property type="component" value="Unassembled WGS sequence"/>
</dbReference>
<evidence type="ECO:0000259" key="6">
    <source>
        <dbReference type="Pfam" id="PF13802"/>
    </source>
</evidence>
<feature type="domain" description="Glycoside hydrolase family 31 TIM barrel" evidence="5">
    <location>
        <begin position="242"/>
        <end position="531"/>
    </location>
</feature>
<feature type="domain" description="Glycoside hydrolase family 31 N-terminal" evidence="6">
    <location>
        <begin position="39"/>
        <end position="199"/>
    </location>
</feature>
<dbReference type="InterPro" id="IPR011013">
    <property type="entry name" value="Gal_mutarotase_sf_dom"/>
</dbReference>
<protein>
    <submittedName>
        <fullName evidence="8">Glycosyl hydrolases family 31-domain-containing protein</fullName>
    </submittedName>
</protein>
<dbReference type="SUPFAM" id="SSF51011">
    <property type="entry name" value="Glycosyl hydrolase domain"/>
    <property type="match status" value="1"/>
</dbReference>
<keyword evidence="3 4" id="KW-0326">Glycosidase</keyword>
<dbReference type="CDD" id="cd14752">
    <property type="entry name" value="GH31_N"/>
    <property type="match status" value="1"/>
</dbReference>
<dbReference type="InterPro" id="IPR050985">
    <property type="entry name" value="Alpha-glycosidase_related"/>
</dbReference>
<comment type="caution">
    <text evidence="8">The sequence shown here is derived from an EMBL/GenBank/DDBJ whole genome shotgun (WGS) entry which is preliminary data.</text>
</comment>
<accession>A0AA39JEH1</accession>
<keyword evidence="2 4" id="KW-0378">Hydrolase</keyword>
<name>A0AA39JEH1_9AGAR</name>
<dbReference type="EMBL" id="JAUEPT010000031">
    <property type="protein sequence ID" value="KAK0441128.1"/>
    <property type="molecule type" value="Genomic_DNA"/>
</dbReference>
<feature type="domain" description="Glycosyl hydrolase family 31 C-terminal" evidence="7">
    <location>
        <begin position="533"/>
        <end position="615"/>
    </location>
</feature>
<dbReference type="Pfam" id="PF13802">
    <property type="entry name" value="Gal_mutarotas_2"/>
    <property type="match status" value="1"/>
</dbReference>
<evidence type="ECO:0000313" key="9">
    <source>
        <dbReference type="Proteomes" id="UP001175226"/>
    </source>
</evidence>
<dbReference type="PANTHER" id="PTHR43053:SF4">
    <property type="entry name" value="MYOGENESIS-REGULATING GLYCOSIDASE"/>
    <property type="match status" value="1"/>
</dbReference>
<dbReference type="InterPro" id="IPR013780">
    <property type="entry name" value="Glyco_hydro_b"/>
</dbReference>
<evidence type="ECO:0000256" key="1">
    <source>
        <dbReference type="ARBA" id="ARBA00007806"/>
    </source>
</evidence>
<dbReference type="NCBIfam" id="NF007940">
    <property type="entry name" value="PRK10658.1"/>
    <property type="match status" value="1"/>
</dbReference>
<dbReference type="Gene3D" id="3.20.20.80">
    <property type="entry name" value="Glycosidases"/>
    <property type="match status" value="1"/>
</dbReference>
<comment type="similarity">
    <text evidence="1 4">Belongs to the glycosyl hydrolase 31 family.</text>
</comment>
<dbReference type="PANTHER" id="PTHR43053">
    <property type="entry name" value="GLYCOSIDASE FAMILY 31"/>
    <property type="match status" value="1"/>
</dbReference>
<dbReference type="Gene3D" id="2.60.40.1760">
    <property type="entry name" value="glycosyl hydrolase (family 31)"/>
    <property type="match status" value="1"/>
</dbReference>
<dbReference type="SUPFAM" id="SSF74650">
    <property type="entry name" value="Galactose mutarotase-like"/>
    <property type="match status" value="1"/>
</dbReference>
<dbReference type="SUPFAM" id="SSF51445">
    <property type="entry name" value="(Trans)glycosidases"/>
    <property type="match status" value="1"/>
</dbReference>